<sequence>MAEHGAGGRDGAVTAAVRVLRAAGRAAVPWKNGGGITREIAAWPEGAGMDDFAWRVSLADVHEDGPFSAFPEVDRTLTVVEGAGMDLTVGGVRTLVDERFVPRDFAGDTATDCRLLDGPVVNFNVMYRRGRTEVTTAVVRGRLAVDVPPGATVLLVALDGVATLESAGREGAGIELKPYDAVLATGGPLGVLHAVGRTALVTLRP</sequence>
<organism evidence="1 2">
    <name type="scientific">Streptomyces beijiangensis</name>
    <dbReference type="NCBI Taxonomy" id="163361"/>
    <lineage>
        <taxon>Bacteria</taxon>
        <taxon>Bacillati</taxon>
        <taxon>Actinomycetota</taxon>
        <taxon>Actinomycetes</taxon>
        <taxon>Kitasatosporales</taxon>
        <taxon>Streptomycetaceae</taxon>
        <taxon>Streptomyces</taxon>
    </lineage>
</organism>
<dbReference type="EMBL" id="JAFLRJ010000024">
    <property type="protein sequence ID" value="MBO0510807.1"/>
    <property type="molecule type" value="Genomic_DNA"/>
</dbReference>
<dbReference type="InterPro" id="IPR014710">
    <property type="entry name" value="RmlC-like_jellyroll"/>
</dbReference>
<dbReference type="PANTHER" id="PTHR37943">
    <property type="entry name" value="PROTEIN VES"/>
    <property type="match status" value="1"/>
</dbReference>
<accession>A0A939F4C4</accession>
<dbReference type="AlphaFoldDB" id="A0A939F4C4"/>
<keyword evidence="2" id="KW-1185">Reference proteome</keyword>
<dbReference type="PANTHER" id="PTHR37943:SF1">
    <property type="entry name" value="PROTEIN VES"/>
    <property type="match status" value="1"/>
</dbReference>
<dbReference type="Pfam" id="PF05962">
    <property type="entry name" value="HutD"/>
    <property type="match status" value="1"/>
</dbReference>
<protein>
    <submittedName>
        <fullName evidence="1">HutD family protein</fullName>
    </submittedName>
</protein>
<proteinExistence type="predicted"/>
<comment type="caution">
    <text evidence="1">The sequence shown here is derived from an EMBL/GenBank/DDBJ whole genome shotgun (WGS) entry which is preliminary data.</text>
</comment>
<gene>
    <name evidence="1" type="ORF">J0695_03125</name>
</gene>
<dbReference type="CDD" id="cd20293">
    <property type="entry name" value="cupin_HutD_N"/>
    <property type="match status" value="1"/>
</dbReference>
<dbReference type="SUPFAM" id="SSF51182">
    <property type="entry name" value="RmlC-like cupins"/>
    <property type="match status" value="1"/>
</dbReference>
<dbReference type="InterPro" id="IPR010282">
    <property type="entry name" value="Uncharacterised_HutD/Ves"/>
</dbReference>
<dbReference type="RefSeq" id="WP_206959922.1">
    <property type="nucleotide sequence ID" value="NZ_BAAAJJ010000006.1"/>
</dbReference>
<name>A0A939F4C4_9ACTN</name>
<dbReference type="InterPro" id="IPR011051">
    <property type="entry name" value="RmlC_Cupin_sf"/>
</dbReference>
<dbReference type="Gene3D" id="2.60.120.10">
    <property type="entry name" value="Jelly Rolls"/>
    <property type="match status" value="1"/>
</dbReference>
<reference evidence="1" key="1">
    <citation type="submission" date="2021-03" db="EMBL/GenBank/DDBJ databases">
        <title>Streptomyces poriferae sp. nov., a novel marine sponge-derived Actinobacteria species with anti-MRSA activity.</title>
        <authorList>
            <person name="Sandoval-Powers M."/>
            <person name="Kralova S."/>
            <person name="Nguyen G.-S."/>
            <person name="Fawwal D."/>
            <person name="Degnes K."/>
            <person name="Klinkenberg G."/>
            <person name="Sletta H."/>
            <person name="Wentzel A."/>
            <person name="Liles M.R."/>
        </authorList>
    </citation>
    <scope>NUCLEOTIDE SEQUENCE</scope>
    <source>
        <strain evidence="1">DSM 41794</strain>
    </source>
</reference>
<dbReference type="Proteomes" id="UP000664167">
    <property type="component" value="Unassembled WGS sequence"/>
</dbReference>
<evidence type="ECO:0000313" key="2">
    <source>
        <dbReference type="Proteomes" id="UP000664167"/>
    </source>
</evidence>
<evidence type="ECO:0000313" key="1">
    <source>
        <dbReference type="EMBL" id="MBO0510807.1"/>
    </source>
</evidence>